<dbReference type="NCBIfam" id="TIGR01596">
    <property type="entry name" value="cas3_HD"/>
    <property type="match status" value="1"/>
</dbReference>
<dbReference type="Pfam" id="PF18019">
    <property type="entry name" value="Cas3_HD"/>
    <property type="match status" value="1"/>
</dbReference>
<feature type="domain" description="HD Cas3-type" evidence="10">
    <location>
        <begin position="1"/>
        <end position="155"/>
    </location>
</feature>
<dbReference type="EC" id="3.1.-.-" evidence="11"/>
<dbReference type="PANTHER" id="PTHR47959:SF16">
    <property type="entry name" value="CRISPR-ASSOCIATED NUCLEASE_HELICASE CAS3-RELATED"/>
    <property type="match status" value="1"/>
</dbReference>
<dbReference type="SUPFAM" id="SSF52540">
    <property type="entry name" value="P-loop containing nucleoside triphosphate hydrolases"/>
    <property type="match status" value="1"/>
</dbReference>
<organism evidence="11 12">
    <name type="scientific">Deinobacterium chartae</name>
    <dbReference type="NCBI Taxonomy" id="521158"/>
    <lineage>
        <taxon>Bacteria</taxon>
        <taxon>Thermotogati</taxon>
        <taxon>Deinococcota</taxon>
        <taxon>Deinococci</taxon>
        <taxon>Deinococcales</taxon>
        <taxon>Deinococcaceae</taxon>
        <taxon>Deinobacterium</taxon>
    </lineage>
</organism>
<evidence type="ECO:0000256" key="8">
    <source>
        <dbReference type="ARBA" id="ARBA00022840"/>
    </source>
</evidence>
<dbReference type="SMART" id="SM00487">
    <property type="entry name" value="DEXDc"/>
    <property type="match status" value="1"/>
</dbReference>
<evidence type="ECO:0000256" key="5">
    <source>
        <dbReference type="ARBA" id="ARBA00022741"/>
    </source>
</evidence>
<keyword evidence="4" id="KW-0479">Metal-binding</keyword>
<accession>A0A841HT76</accession>
<reference evidence="11 12" key="1">
    <citation type="submission" date="2020-08" db="EMBL/GenBank/DDBJ databases">
        <title>Genomic Encyclopedia of Type Strains, Phase IV (KMG-IV): sequencing the most valuable type-strain genomes for metagenomic binning, comparative biology and taxonomic classification.</title>
        <authorList>
            <person name="Goeker M."/>
        </authorList>
    </citation>
    <scope>NUCLEOTIDE SEQUENCE [LARGE SCALE GENOMIC DNA]</scope>
    <source>
        <strain evidence="11 12">DSM 21458</strain>
    </source>
</reference>
<dbReference type="InterPro" id="IPR011545">
    <property type="entry name" value="DEAD/DEAH_box_helicase_dom"/>
</dbReference>
<dbReference type="RefSeq" id="WP_221276814.1">
    <property type="nucleotide sequence ID" value="NZ_JACHHG010000001.1"/>
</dbReference>
<dbReference type="GO" id="GO:0051607">
    <property type="term" value="P:defense response to virus"/>
    <property type="evidence" value="ECO:0007669"/>
    <property type="project" value="UniProtKB-KW"/>
</dbReference>
<evidence type="ECO:0000256" key="9">
    <source>
        <dbReference type="ARBA" id="ARBA00023118"/>
    </source>
</evidence>
<dbReference type="InterPro" id="IPR014001">
    <property type="entry name" value="Helicase_ATP-bd"/>
</dbReference>
<evidence type="ECO:0000313" key="12">
    <source>
        <dbReference type="Proteomes" id="UP000569951"/>
    </source>
</evidence>
<keyword evidence="11" id="KW-0255">Endonuclease</keyword>
<dbReference type="CDD" id="cd09641">
    <property type="entry name" value="Cas3''_I"/>
    <property type="match status" value="1"/>
</dbReference>
<dbReference type="SUPFAM" id="SSF109604">
    <property type="entry name" value="HD-domain/PDEase-like"/>
    <property type="match status" value="1"/>
</dbReference>
<dbReference type="Pfam" id="PF22590">
    <property type="entry name" value="Cas3-like_C_2"/>
    <property type="match status" value="1"/>
</dbReference>
<comment type="similarity">
    <text evidence="1">In the N-terminal section; belongs to the CRISPR-associated nuclease Cas3-HD family.</text>
</comment>
<dbReference type="InterPro" id="IPR054712">
    <property type="entry name" value="Cas3-like_dom"/>
</dbReference>
<dbReference type="GO" id="GO:0004519">
    <property type="term" value="F:endonuclease activity"/>
    <property type="evidence" value="ECO:0007669"/>
    <property type="project" value="UniProtKB-KW"/>
</dbReference>
<dbReference type="AlphaFoldDB" id="A0A841HT76"/>
<name>A0A841HT76_9DEIO</name>
<keyword evidence="9" id="KW-0051">Antiviral defense</keyword>
<dbReference type="InterPro" id="IPR006474">
    <property type="entry name" value="Helicase_Cas3_CRISPR-ass_core"/>
</dbReference>
<gene>
    <name evidence="11" type="ORF">HNR42_000023</name>
</gene>
<keyword evidence="12" id="KW-1185">Reference proteome</keyword>
<dbReference type="EMBL" id="JACHHG010000001">
    <property type="protein sequence ID" value="MBB6096611.1"/>
    <property type="molecule type" value="Genomic_DNA"/>
</dbReference>
<dbReference type="InterPro" id="IPR027417">
    <property type="entry name" value="P-loop_NTPase"/>
</dbReference>
<sequence length="707" mass="78695">MHTHQQRVAEMAEAFCAKFGAGPVGHVLGLLHDLGKYNPDFQAYLQACWAAQQQGKRPPVKSAPHAVYGAALAAQGTLPALALPLMGHHAGLGERARVFSHLRTFLSSPEYQSVLQQAQQACPALALPSVAPPSVTDPEMWLRMVFSALVDADYLDTEQHFDPGRSALRGSTVTVQDLWHALEADQGRLLEQAERDGGSVNRVRAEVYAACLDAARERPGIYRLAVPTGGGKTRSGLAFALKHAVEHDLERVVVAVPYTSITTQTAHAYRQIFQDLPPDAVLEHHSALDVNALEADVLNRAYLAAENWDAPLVVTTTVQLFESLFANRPGRCRKLHRLARSVIVLDEVQTLPTHLLQPTLDALNALVRDYGASIVLCTATQPALELSGRVNGFALGSVRDIVPPETAREHFRRLRRVTYHTRSEPTTLAALAQELRQHPQVLVILNTRRDALALLEALDDPEALHLSTLLCGAHRRDVLARVRAQLHEKCTVRLIATQVVEAGVDLDFPVVYRAFGPLDRIVQAAGRCNREGHLPQGGNVHIVQLEEGRMPRGDYQTATELAQMFLLRPELDLHDPEVFQDYFRRVYGSINPDRYKVNEARQDADYPLTQERYRVINEDTRHVVVPYGDAPAALLARLRQRGYITRQDWRELSAYTVALRSYEISKYQAEGLLTSVLPDTELWEWTGLYCSQRGLRQAGRATEDFVV</sequence>
<dbReference type="GO" id="GO:0005829">
    <property type="term" value="C:cytosol"/>
    <property type="evidence" value="ECO:0007669"/>
    <property type="project" value="TreeGrafter"/>
</dbReference>
<dbReference type="GO" id="GO:0016787">
    <property type="term" value="F:hydrolase activity"/>
    <property type="evidence" value="ECO:0007669"/>
    <property type="project" value="UniProtKB-KW"/>
</dbReference>
<dbReference type="Gene3D" id="3.40.50.300">
    <property type="entry name" value="P-loop containing nucleotide triphosphate hydrolases"/>
    <property type="match status" value="2"/>
</dbReference>
<keyword evidence="6 11" id="KW-0378">Hydrolase</keyword>
<evidence type="ECO:0000256" key="7">
    <source>
        <dbReference type="ARBA" id="ARBA00022806"/>
    </source>
</evidence>
<dbReference type="Gene3D" id="1.10.3210.30">
    <property type="match status" value="1"/>
</dbReference>
<dbReference type="CDD" id="cd17930">
    <property type="entry name" value="DEXHc_cas3"/>
    <property type="match status" value="1"/>
</dbReference>
<dbReference type="PANTHER" id="PTHR47959">
    <property type="entry name" value="ATP-DEPENDENT RNA HELICASE RHLE-RELATED"/>
    <property type="match status" value="1"/>
</dbReference>
<comment type="similarity">
    <text evidence="2">In the central section; belongs to the CRISPR-associated helicase Cas3 family.</text>
</comment>
<dbReference type="InterPro" id="IPR038257">
    <property type="entry name" value="CRISPR-assoc_Cas3_HD_sf"/>
</dbReference>
<evidence type="ECO:0000256" key="3">
    <source>
        <dbReference type="ARBA" id="ARBA00022722"/>
    </source>
</evidence>
<protein>
    <submittedName>
        <fullName evidence="11">CRISPR-associated endonuclease/helicase Cas3</fullName>
        <ecNumber evidence="11">3.1.-.-</ecNumber>
        <ecNumber evidence="11">3.6.4.-</ecNumber>
    </submittedName>
</protein>
<dbReference type="NCBIfam" id="TIGR01587">
    <property type="entry name" value="cas3_core"/>
    <property type="match status" value="1"/>
</dbReference>
<dbReference type="EC" id="3.6.4.-" evidence="11"/>
<dbReference type="PROSITE" id="PS51643">
    <property type="entry name" value="HD_CAS3"/>
    <property type="match status" value="1"/>
</dbReference>
<dbReference type="GO" id="GO:0005524">
    <property type="term" value="F:ATP binding"/>
    <property type="evidence" value="ECO:0007669"/>
    <property type="project" value="UniProtKB-KW"/>
</dbReference>
<dbReference type="GO" id="GO:0046872">
    <property type="term" value="F:metal ion binding"/>
    <property type="evidence" value="ECO:0007669"/>
    <property type="project" value="UniProtKB-KW"/>
</dbReference>
<dbReference type="Proteomes" id="UP000569951">
    <property type="component" value="Unassembled WGS sequence"/>
</dbReference>
<keyword evidence="7 11" id="KW-0347">Helicase</keyword>
<evidence type="ECO:0000256" key="6">
    <source>
        <dbReference type="ARBA" id="ARBA00022801"/>
    </source>
</evidence>
<dbReference type="InterPro" id="IPR050079">
    <property type="entry name" value="DEAD_box_RNA_helicase"/>
</dbReference>
<keyword evidence="5" id="KW-0547">Nucleotide-binding</keyword>
<comment type="caution">
    <text evidence="11">The sequence shown here is derived from an EMBL/GenBank/DDBJ whole genome shotgun (WGS) entry which is preliminary data.</text>
</comment>
<dbReference type="GO" id="GO:0003676">
    <property type="term" value="F:nucleic acid binding"/>
    <property type="evidence" value="ECO:0007669"/>
    <property type="project" value="InterPro"/>
</dbReference>
<evidence type="ECO:0000256" key="4">
    <source>
        <dbReference type="ARBA" id="ARBA00022723"/>
    </source>
</evidence>
<keyword evidence="8" id="KW-0067">ATP-binding</keyword>
<evidence type="ECO:0000256" key="1">
    <source>
        <dbReference type="ARBA" id="ARBA00006847"/>
    </source>
</evidence>
<dbReference type="Pfam" id="PF00270">
    <property type="entry name" value="DEAD"/>
    <property type="match status" value="1"/>
</dbReference>
<keyword evidence="3" id="KW-0540">Nuclease</keyword>
<proteinExistence type="inferred from homology"/>
<evidence type="ECO:0000256" key="2">
    <source>
        <dbReference type="ARBA" id="ARBA00009046"/>
    </source>
</evidence>
<evidence type="ECO:0000259" key="10">
    <source>
        <dbReference type="PROSITE" id="PS51643"/>
    </source>
</evidence>
<dbReference type="GO" id="GO:0003724">
    <property type="term" value="F:RNA helicase activity"/>
    <property type="evidence" value="ECO:0007669"/>
    <property type="project" value="TreeGrafter"/>
</dbReference>
<dbReference type="InterPro" id="IPR006483">
    <property type="entry name" value="CRISPR-assoc_Cas3_HD"/>
</dbReference>
<evidence type="ECO:0000313" key="11">
    <source>
        <dbReference type="EMBL" id="MBB6096611.1"/>
    </source>
</evidence>